<dbReference type="RefSeq" id="WP_141345960.1">
    <property type="nucleotide sequence ID" value="NZ_BJLF01000011.1"/>
</dbReference>
<sequence length="269" mass="30869">MSDLWFNGLEDLELVEGALRLCSQVDPSINATWVELQLEKMLDEAEQVLSRETNEKARFDALLRMFYQEWGFQGDYENYFSSENAFVEKVLQRKKGIPVSLGALLLYLGRKLGFPIEGVSFPTQFLLVVKWPDMKPDYVNPFNGEYVAKHTLLSWLKGAEGNAAMLKPEHLSIADTSTIIGRWLGVLKGALMREERYTQALECSNLALSLVPEDPYEIRDRGFIYQQLNCFQIARKDYEFFIEKCPNDPAADMLKLQLKSIDDEPVVLH</sequence>
<dbReference type="PANTHER" id="PTHR31350">
    <property type="entry name" value="SI:DKEY-261L7.2"/>
    <property type="match status" value="1"/>
</dbReference>
<keyword evidence="5" id="KW-1185">Reference proteome</keyword>
<dbReference type="Gene3D" id="1.25.40.10">
    <property type="entry name" value="Tetratricopeptide repeat domain"/>
    <property type="match status" value="1"/>
</dbReference>
<evidence type="ECO:0000256" key="2">
    <source>
        <dbReference type="SAM" id="Coils"/>
    </source>
</evidence>
<evidence type="ECO:0000256" key="1">
    <source>
        <dbReference type="ARBA" id="ARBA00007100"/>
    </source>
</evidence>
<comment type="caution">
    <text evidence="4">The sequence shown here is derived from an EMBL/GenBank/DDBJ whole genome shotgun (WGS) entry which is preliminary data.</text>
</comment>
<protein>
    <submittedName>
        <fullName evidence="4">UPF0162 protein</fullName>
    </submittedName>
</protein>
<dbReference type="AlphaFoldDB" id="A0A4Y3HWL8"/>
<proteinExistence type="inferred from homology"/>
<dbReference type="InterPro" id="IPR032698">
    <property type="entry name" value="SirB1_N"/>
</dbReference>
<gene>
    <name evidence="4" type="ORF">VIN01S_23300</name>
</gene>
<name>A0A4Y3HWL8_9VIBR</name>
<dbReference type="Pfam" id="PF13371">
    <property type="entry name" value="TPR_9"/>
    <property type="match status" value="1"/>
</dbReference>
<keyword evidence="2" id="KW-0175">Coiled coil</keyword>
<dbReference type="Pfam" id="PF13369">
    <property type="entry name" value="Transglut_core2"/>
    <property type="match status" value="1"/>
</dbReference>
<evidence type="ECO:0000313" key="4">
    <source>
        <dbReference type="EMBL" id="GEA51526.1"/>
    </source>
</evidence>
<dbReference type="EMBL" id="BJLF01000011">
    <property type="protein sequence ID" value="GEA51526.1"/>
    <property type="molecule type" value="Genomic_DNA"/>
</dbReference>
<organism evidence="4 5">
    <name type="scientific">Vibrio inusitatus NBRC 102082</name>
    <dbReference type="NCBI Taxonomy" id="1219070"/>
    <lineage>
        <taxon>Bacteria</taxon>
        <taxon>Pseudomonadati</taxon>
        <taxon>Pseudomonadota</taxon>
        <taxon>Gammaproteobacteria</taxon>
        <taxon>Vibrionales</taxon>
        <taxon>Vibrionaceae</taxon>
        <taxon>Vibrio</taxon>
    </lineage>
</organism>
<evidence type="ECO:0000259" key="3">
    <source>
        <dbReference type="Pfam" id="PF13369"/>
    </source>
</evidence>
<dbReference type="SUPFAM" id="SSF48452">
    <property type="entry name" value="TPR-like"/>
    <property type="match status" value="1"/>
</dbReference>
<dbReference type="PANTHER" id="PTHR31350:SF21">
    <property type="entry name" value="F-BOX ONLY PROTEIN 21"/>
    <property type="match status" value="1"/>
</dbReference>
<feature type="coiled-coil region" evidence="2">
    <location>
        <begin position="35"/>
        <end position="62"/>
    </location>
</feature>
<evidence type="ECO:0000313" key="5">
    <source>
        <dbReference type="Proteomes" id="UP000318717"/>
    </source>
</evidence>
<comment type="similarity">
    <text evidence="1">Belongs to the UPF0162 family.</text>
</comment>
<dbReference type="OrthoDB" id="232498at2"/>
<dbReference type="Proteomes" id="UP000318717">
    <property type="component" value="Unassembled WGS sequence"/>
</dbReference>
<dbReference type="InterPro" id="IPR011990">
    <property type="entry name" value="TPR-like_helical_dom_sf"/>
</dbReference>
<accession>A0A4Y3HWL8</accession>
<reference evidence="4 5" key="1">
    <citation type="submission" date="2019-06" db="EMBL/GenBank/DDBJ databases">
        <title>Whole genome shotgun sequence of Vibrio inusitatus NBRC 102082.</title>
        <authorList>
            <person name="Hosoyama A."/>
            <person name="Uohara A."/>
            <person name="Ohji S."/>
            <person name="Ichikawa N."/>
        </authorList>
    </citation>
    <scope>NUCLEOTIDE SEQUENCE [LARGE SCALE GENOMIC DNA]</scope>
    <source>
        <strain evidence="4 5">NBRC 102082</strain>
    </source>
</reference>
<feature type="domain" description="Protein SirB1 N-terminal" evidence="3">
    <location>
        <begin position="34"/>
        <end position="184"/>
    </location>
</feature>